<name>A0A4R3NSG6_9GAMM</name>
<evidence type="ECO:0000313" key="1">
    <source>
        <dbReference type="EMBL" id="TCT38488.1"/>
    </source>
</evidence>
<dbReference type="AlphaFoldDB" id="A0A4R3NSG6"/>
<evidence type="ECO:0000313" key="2">
    <source>
        <dbReference type="Proteomes" id="UP000295055"/>
    </source>
</evidence>
<protein>
    <recommendedName>
        <fullName evidence="3">Helix-turn-helix domain-containing protein</fullName>
    </recommendedName>
</protein>
<proteinExistence type="predicted"/>
<dbReference type="EMBL" id="SMAS01000001">
    <property type="protein sequence ID" value="TCT38488.1"/>
    <property type="molecule type" value="Genomic_DNA"/>
</dbReference>
<dbReference type="OrthoDB" id="5687810at2"/>
<accession>A0A4R3NSG6</accession>
<sequence>MEDDSLFTVKEYAALLRLSESTIYRNPAKYYMFRVGRSWRASKESLKRFEQVQPHEGVSMPIMVKGKNSSSANRNLNMFMSQVEAEKELEQRLAKRKRRLNNKQNITS</sequence>
<dbReference type="RefSeq" id="WP_132494751.1">
    <property type="nucleotide sequence ID" value="NZ_SMAS01000001.1"/>
</dbReference>
<evidence type="ECO:0008006" key="3">
    <source>
        <dbReference type="Google" id="ProtNLM"/>
    </source>
</evidence>
<reference evidence="1 2" key="1">
    <citation type="submission" date="2019-03" db="EMBL/GenBank/DDBJ databases">
        <title>Genomic analyses of the natural microbiome of Caenorhabditis elegans.</title>
        <authorList>
            <person name="Samuel B."/>
        </authorList>
    </citation>
    <scope>NUCLEOTIDE SEQUENCE [LARGE SCALE GENOMIC DNA]</scope>
    <source>
        <strain evidence="1 2">JUb102</strain>
    </source>
</reference>
<gene>
    <name evidence="1" type="ORF">EC835_101494</name>
</gene>
<organism evidence="1 2">
    <name type="scientific">Providencia alcalifaciens</name>
    <dbReference type="NCBI Taxonomy" id="126385"/>
    <lineage>
        <taxon>Bacteria</taxon>
        <taxon>Pseudomonadati</taxon>
        <taxon>Pseudomonadota</taxon>
        <taxon>Gammaproteobacteria</taxon>
        <taxon>Enterobacterales</taxon>
        <taxon>Morganellaceae</taxon>
        <taxon>Providencia</taxon>
    </lineage>
</organism>
<comment type="caution">
    <text evidence="1">The sequence shown here is derived from an EMBL/GenBank/DDBJ whole genome shotgun (WGS) entry which is preliminary data.</text>
</comment>
<dbReference type="Proteomes" id="UP000295055">
    <property type="component" value="Unassembled WGS sequence"/>
</dbReference>